<evidence type="ECO:0000313" key="2">
    <source>
        <dbReference type="EMBL" id="GAG23265.1"/>
    </source>
</evidence>
<comment type="caution">
    <text evidence="2">The sequence shown here is derived from an EMBL/GenBank/DDBJ whole genome shotgun (WGS) entry which is preliminary data.</text>
</comment>
<gene>
    <name evidence="2" type="ORF">S01H1_55187</name>
</gene>
<sequence length="76" mass="9072">MRAHDTLSTFFNFIKLTFSFPGLIISFYMKRRRAVKRFREEMIDCGMPPGEAKELAKMYSFRIRDLLRLTRGFSKV</sequence>
<organism evidence="2">
    <name type="scientific">marine sediment metagenome</name>
    <dbReference type="NCBI Taxonomy" id="412755"/>
    <lineage>
        <taxon>unclassified sequences</taxon>
        <taxon>metagenomes</taxon>
        <taxon>ecological metagenomes</taxon>
    </lineage>
</organism>
<feature type="transmembrane region" description="Helical" evidence="1">
    <location>
        <begin position="6"/>
        <end position="29"/>
    </location>
</feature>
<keyword evidence="1" id="KW-0812">Transmembrane</keyword>
<evidence type="ECO:0000256" key="1">
    <source>
        <dbReference type="SAM" id="Phobius"/>
    </source>
</evidence>
<accession>X0VY57</accession>
<dbReference type="AlphaFoldDB" id="X0VY57"/>
<keyword evidence="1" id="KW-0472">Membrane</keyword>
<protein>
    <submittedName>
        <fullName evidence="2">Uncharacterized protein</fullName>
    </submittedName>
</protein>
<proteinExistence type="predicted"/>
<reference evidence="2" key="1">
    <citation type="journal article" date="2014" name="Front. Microbiol.">
        <title>High frequency of phylogenetically diverse reductive dehalogenase-homologous genes in deep subseafloor sedimentary metagenomes.</title>
        <authorList>
            <person name="Kawai M."/>
            <person name="Futagami T."/>
            <person name="Toyoda A."/>
            <person name="Takaki Y."/>
            <person name="Nishi S."/>
            <person name="Hori S."/>
            <person name="Arai W."/>
            <person name="Tsubouchi T."/>
            <person name="Morono Y."/>
            <person name="Uchiyama I."/>
            <person name="Ito T."/>
            <person name="Fujiyama A."/>
            <person name="Inagaki F."/>
            <person name="Takami H."/>
        </authorList>
    </citation>
    <scope>NUCLEOTIDE SEQUENCE</scope>
    <source>
        <strain evidence="2">Expedition CK06-06</strain>
    </source>
</reference>
<keyword evidence="1" id="KW-1133">Transmembrane helix</keyword>
<dbReference type="EMBL" id="BARS01035854">
    <property type="protein sequence ID" value="GAG23265.1"/>
    <property type="molecule type" value="Genomic_DNA"/>
</dbReference>
<name>X0VY57_9ZZZZ</name>